<protein>
    <submittedName>
        <fullName evidence="1">Uncharacterized protein</fullName>
    </submittedName>
</protein>
<sequence length="68" mass="7645">MLVTLCEMLDRVSLTTLTCRERIPGYIFMLPCDRTAMGFGSEEANNKCSIQMQALSYEYTAIVTEGVK</sequence>
<dbReference type="Proteomes" id="UP001144372">
    <property type="component" value="Unassembled WGS sequence"/>
</dbReference>
<proteinExistence type="predicted"/>
<keyword evidence="2" id="KW-1185">Reference proteome</keyword>
<dbReference type="EMBL" id="BSDR01000001">
    <property type="protein sequence ID" value="GLI32872.1"/>
    <property type="molecule type" value="Genomic_DNA"/>
</dbReference>
<gene>
    <name evidence="1" type="ORF">DAMNIGENAA_03050</name>
</gene>
<evidence type="ECO:0000313" key="2">
    <source>
        <dbReference type="Proteomes" id="UP001144372"/>
    </source>
</evidence>
<accession>A0A9W6CZ12</accession>
<name>A0A9W6CZ12_9BACT</name>
<comment type="caution">
    <text evidence="1">The sequence shown here is derived from an EMBL/GenBank/DDBJ whole genome shotgun (WGS) entry which is preliminary data.</text>
</comment>
<organism evidence="1 2">
    <name type="scientific">Desulforhabdus amnigena</name>
    <dbReference type="NCBI Taxonomy" id="40218"/>
    <lineage>
        <taxon>Bacteria</taxon>
        <taxon>Pseudomonadati</taxon>
        <taxon>Thermodesulfobacteriota</taxon>
        <taxon>Syntrophobacteria</taxon>
        <taxon>Syntrophobacterales</taxon>
        <taxon>Syntrophobacteraceae</taxon>
        <taxon>Desulforhabdus</taxon>
    </lineage>
</organism>
<evidence type="ECO:0000313" key="1">
    <source>
        <dbReference type="EMBL" id="GLI32872.1"/>
    </source>
</evidence>
<reference evidence="1" key="1">
    <citation type="submission" date="2022-12" db="EMBL/GenBank/DDBJ databases">
        <title>Reference genome sequencing for broad-spectrum identification of bacterial and archaeal isolates by mass spectrometry.</title>
        <authorList>
            <person name="Sekiguchi Y."/>
            <person name="Tourlousse D.M."/>
        </authorList>
    </citation>
    <scope>NUCLEOTIDE SEQUENCE</scope>
    <source>
        <strain evidence="1">ASRB1</strain>
    </source>
</reference>
<dbReference type="AlphaFoldDB" id="A0A9W6CZ12"/>